<evidence type="ECO:0000313" key="4">
    <source>
        <dbReference type="Proteomes" id="UP000224974"/>
    </source>
</evidence>
<organism evidence="2 4">
    <name type="scientific">Budvicia aquatica</name>
    <dbReference type="NCBI Taxonomy" id="82979"/>
    <lineage>
        <taxon>Bacteria</taxon>
        <taxon>Pseudomonadati</taxon>
        <taxon>Pseudomonadota</taxon>
        <taxon>Gammaproteobacteria</taxon>
        <taxon>Enterobacterales</taxon>
        <taxon>Budviciaceae</taxon>
        <taxon>Budvicia</taxon>
    </lineage>
</organism>
<dbReference type="Proteomes" id="UP000373449">
    <property type="component" value="Unassembled WGS sequence"/>
</dbReference>
<dbReference type="EMBL" id="CAADJA010000002">
    <property type="protein sequence ID" value="VFS47797.1"/>
    <property type="molecule type" value="Genomic_DNA"/>
</dbReference>
<proteinExistence type="predicted"/>
<reference evidence="2" key="1">
    <citation type="submission" date="2017-09" db="EMBL/GenBank/DDBJ databases">
        <title>FDA dAtabase for Regulatory Grade micrObial Sequences (FDA-ARGOS): Supporting development and validation of Infectious Disease Dx tests.</title>
        <authorList>
            <person name="Minogue T."/>
            <person name="Wolcott M."/>
            <person name="Wasieloski L."/>
            <person name="Aguilar W."/>
            <person name="Moore D."/>
            <person name="Tallon L.J."/>
            <person name="Sadzewicz L."/>
            <person name="Ott S."/>
            <person name="Zhao X."/>
            <person name="Nagaraj S."/>
            <person name="Vavikolanu K."/>
            <person name="Aluvathingal J."/>
            <person name="Nadendla S."/>
            <person name="Sichtig H."/>
        </authorList>
    </citation>
    <scope>NUCLEOTIDE SEQUENCE</scope>
    <source>
        <strain evidence="2">FDAARGOS_387</strain>
    </source>
</reference>
<keyword evidence="4" id="KW-1185">Reference proteome</keyword>
<dbReference type="OrthoDB" id="6455687at2"/>
<gene>
    <name evidence="2" type="ORF">CRN84_09240</name>
    <name evidence="3" type="ORF">NCTC12282_02737</name>
</gene>
<reference evidence="3 5" key="3">
    <citation type="submission" date="2019-03" db="EMBL/GenBank/DDBJ databases">
        <authorList>
            <consortium name="Pathogen Informatics"/>
        </authorList>
    </citation>
    <scope>NUCLEOTIDE SEQUENCE [LARGE SCALE GENOMIC DNA]</scope>
    <source>
        <strain evidence="3 5">NCTC12282</strain>
    </source>
</reference>
<evidence type="ECO:0000313" key="2">
    <source>
        <dbReference type="EMBL" id="PHI29499.1"/>
    </source>
</evidence>
<feature type="region of interest" description="Disordered" evidence="1">
    <location>
        <begin position="42"/>
        <end position="62"/>
    </location>
</feature>
<dbReference type="RefSeq" id="WP_029093001.1">
    <property type="nucleotide sequence ID" value="NZ_CAADJA010000002.1"/>
</dbReference>
<evidence type="ECO:0000256" key="1">
    <source>
        <dbReference type="SAM" id="MobiDB-lite"/>
    </source>
</evidence>
<dbReference type="Proteomes" id="UP000224974">
    <property type="component" value="Unassembled WGS sequence"/>
</dbReference>
<sequence>MLSRDVIEKTIINAAHQQGHSLSNRELLDIRTGVAATLAAKERHRQRMNAPAYQWKKPEPHR</sequence>
<evidence type="ECO:0000313" key="5">
    <source>
        <dbReference type="Proteomes" id="UP000373449"/>
    </source>
</evidence>
<accession>A0A2C6CS41</accession>
<reference evidence="4" key="2">
    <citation type="submission" date="2017-09" db="EMBL/GenBank/DDBJ databases">
        <title>FDA dAtabase for Regulatory Grade micrObial Sequences (FDA-ARGOS): Supporting development and validation of Infectious Disease Dx tests.</title>
        <authorList>
            <person name="Minogue T."/>
            <person name="Wolcott M."/>
            <person name="Wasieloski L."/>
            <person name="Aguilar W."/>
            <person name="Moore D."/>
            <person name="Tallon L."/>
            <person name="Sadzewicz L."/>
            <person name="Ott S."/>
            <person name="Zhao X."/>
            <person name="Nagaraj S."/>
            <person name="Vavikolanu K."/>
            <person name="Aluvathingal J."/>
            <person name="Nadendla S."/>
            <person name="Sichtig H."/>
        </authorList>
    </citation>
    <scope>NUCLEOTIDE SEQUENCE [LARGE SCALE GENOMIC DNA]</scope>
    <source>
        <strain evidence="4">FDAARGOS_387</strain>
    </source>
</reference>
<evidence type="ECO:0000313" key="3">
    <source>
        <dbReference type="EMBL" id="VFS47797.1"/>
    </source>
</evidence>
<dbReference type="AlphaFoldDB" id="A0A2C6CS41"/>
<dbReference type="EMBL" id="PDDX01000001">
    <property type="protein sequence ID" value="PHI29499.1"/>
    <property type="molecule type" value="Genomic_DNA"/>
</dbReference>
<name>A0A2C6CS41_9GAMM</name>
<protein>
    <submittedName>
        <fullName evidence="2">Uncharacterized protein</fullName>
    </submittedName>
</protein>